<dbReference type="Gene3D" id="3.20.20.370">
    <property type="entry name" value="Glycoside hydrolase/deacetylase"/>
    <property type="match status" value="1"/>
</dbReference>
<dbReference type="OrthoDB" id="9784811at2"/>
<dbReference type="SUPFAM" id="SSF88713">
    <property type="entry name" value="Glycoside hydrolase/deacetylase"/>
    <property type="match status" value="1"/>
</dbReference>
<accession>A0A4R1FV68</accession>
<organism evidence="1 2">
    <name type="scientific">Volucribacter psittacicida</name>
    <dbReference type="NCBI Taxonomy" id="203482"/>
    <lineage>
        <taxon>Bacteria</taxon>
        <taxon>Pseudomonadati</taxon>
        <taxon>Pseudomonadota</taxon>
        <taxon>Gammaproteobacteria</taxon>
        <taxon>Pasteurellales</taxon>
        <taxon>Pasteurellaceae</taxon>
        <taxon>Volucribacter</taxon>
    </lineage>
</organism>
<name>A0A4R1FV68_9PAST</name>
<evidence type="ECO:0000313" key="1">
    <source>
        <dbReference type="EMBL" id="TCJ98753.1"/>
    </source>
</evidence>
<comment type="caution">
    <text evidence="1">The sequence shown here is derived from an EMBL/GenBank/DDBJ whole genome shotgun (WGS) entry which is preliminary data.</text>
</comment>
<dbReference type="PANTHER" id="PTHR30105:SF2">
    <property type="entry name" value="DIVERGENT POLYSACCHARIDE DEACETYLASE SUPERFAMILY"/>
    <property type="match status" value="1"/>
</dbReference>
<keyword evidence="2" id="KW-1185">Reference proteome</keyword>
<dbReference type="PANTHER" id="PTHR30105">
    <property type="entry name" value="UNCHARACTERIZED YIBQ-RELATED"/>
    <property type="match status" value="1"/>
</dbReference>
<dbReference type="GO" id="GO:0005975">
    <property type="term" value="P:carbohydrate metabolic process"/>
    <property type="evidence" value="ECO:0007669"/>
    <property type="project" value="InterPro"/>
</dbReference>
<dbReference type="Pfam" id="PF04748">
    <property type="entry name" value="Polysacc_deac_2"/>
    <property type="match status" value="1"/>
</dbReference>
<evidence type="ECO:0000313" key="2">
    <source>
        <dbReference type="Proteomes" id="UP000294702"/>
    </source>
</evidence>
<gene>
    <name evidence="1" type="ORF">EV694_1177</name>
</gene>
<evidence type="ECO:0008006" key="3">
    <source>
        <dbReference type="Google" id="ProtNLM"/>
    </source>
</evidence>
<protein>
    <recommendedName>
        <fullName evidence="3">Divergent polysaccharide deacetylase</fullName>
    </recommendedName>
</protein>
<dbReference type="Proteomes" id="UP000294702">
    <property type="component" value="Unassembled WGS sequence"/>
</dbReference>
<dbReference type="InterPro" id="IPR011330">
    <property type="entry name" value="Glyco_hydro/deAcase_b/a-brl"/>
</dbReference>
<dbReference type="EMBL" id="SMFT01000002">
    <property type="protein sequence ID" value="TCJ98753.1"/>
    <property type="molecule type" value="Genomic_DNA"/>
</dbReference>
<dbReference type="CDD" id="cd10936">
    <property type="entry name" value="CE4_DAC2"/>
    <property type="match status" value="1"/>
</dbReference>
<reference evidence="1 2" key="1">
    <citation type="submission" date="2019-03" db="EMBL/GenBank/DDBJ databases">
        <title>Genomic Encyclopedia of Type Strains, Phase IV (KMG-IV): sequencing the most valuable type-strain genomes for metagenomic binning, comparative biology and taxonomic classification.</title>
        <authorList>
            <person name="Goeker M."/>
        </authorList>
    </citation>
    <scope>NUCLEOTIDE SEQUENCE [LARGE SCALE GENOMIC DNA]</scope>
    <source>
        <strain evidence="1 2">DSM 15534</strain>
    </source>
</reference>
<proteinExistence type="predicted"/>
<sequence length="277" mass="30722">MIKKLRQSAVIFSMIFSVIPQVYAGKLAIVIDDIGYRQREDSAIYALPPQIAVAIIPAAPYAKQRNQLAYQQGRDILIHLPMQAKNNMKLELGGIYLGMSQNEVAQRVANAKNIVSYAIGLNNHTGSAATSNAPLMENLMLALRQHHLFFLDSRTIGSSVASKIARQQGIKALDRDIFLDDSDHFHDVQNQFQRAIQYARKQGKAVVIGHPRPNTIKVLQAGLRQLPPDIQLVSISSLWRNEKITPAKPFILLFSQQAAPTSTPPFEPVVGLRGMPQ</sequence>
<dbReference type="AlphaFoldDB" id="A0A4R1FV68"/>
<dbReference type="InterPro" id="IPR006837">
    <property type="entry name" value="Divergent_DAC"/>
</dbReference>